<comment type="function">
    <text evidence="2">Probably acts as a heme chaperone, transferring heme to an unknown acceptor. Binds one molecule of heme per monomer, possibly covalently. Binds 1 [4Fe-4S] cluster. The cluster is coordinated with 3 cysteines and an exchangeable S-adenosyl-L-methionine.</text>
</comment>
<dbReference type="InterPro" id="IPR058240">
    <property type="entry name" value="rSAM_sf"/>
</dbReference>
<dbReference type="SFLD" id="SFLDF00288">
    <property type="entry name" value="HemN-like__clustered_with_nucl"/>
    <property type="match status" value="1"/>
</dbReference>
<evidence type="ECO:0000313" key="4">
    <source>
        <dbReference type="EMBL" id="RDE51808.1"/>
    </source>
</evidence>
<dbReference type="InterPro" id="IPR010723">
    <property type="entry name" value="HemN_C"/>
</dbReference>
<dbReference type="Gene3D" id="3.30.750.200">
    <property type="match status" value="1"/>
</dbReference>
<keyword evidence="2" id="KW-0408">Iron</keyword>
<dbReference type="GO" id="GO:0006779">
    <property type="term" value="P:porphyrin-containing compound biosynthetic process"/>
    <property type="evidence" value="ECO:0007669"/>
    <property type="project" value="InterPro"/>
</dbReference>
<dbReference type="SUPFAM" id="SSF102114">
    <property type="entry name" value="Radical SAM enzymes"/>
    <property type="match status" value="1"/>
</dbReference>
<keyword evidence="2" id="KW-0349">Heme</keyword>
<comment type="similarity">
    <text evidence="1">Belongs to the anaerobic coproporphyrinogen-III oxidase family. HemW subfamily.</text>
</comment>
<dbReference type="PANTHER" id="PTHR13932">
    <property type="entry name" value="COPROPORPHYRINIGEN III OXIDASE"/>
    <property type="match status" value="1"/>
</dbReference>
<dbReference type="NCBIfam" id="TIGR00539">
    <property type="entry name" value="hemN_rel"/>
    <property type="match status" value="1"/>
</dbReference>
<dbReference type="Pfam" id="PF04055">
    <property type="entry name" value="Radical_SAM"/>
    <property type="match status" value="1"/>
</dbReference>
<comment type="caution">
    <text evidence="4">The sequence shown here is derived from an EMBL/GenBank/DDBJ whole genome shotgun (WGS) entry which is preliminary data.</text>
</comment>
<keyword evidence="2" id="KW-0004">4Fe-4S</keyword>
<accession>A0A369XWQ9</accession>
<protein>
    <recommendedName>
        <fullName evidence="2">Heme chaperone HemW</fullName>
    </recommendedName>
</protein>
<evidence type="ECO:0000256" key="2">
    <source>
        <dbReference type="RuleBase" id="RU364116"/>
    </source>
</evidence>
<keyword evidence="2" id="KW-0963">Cytoplasm</keyword>
<keyword evidence="2" id="KW-0411">Iron-sulfur</keyword>
<dbReference type="Proteomes" id="UP000253831">
    <property type="component" value="Unassembled WGS sequence"/>
</dbReference>
<evidence type="ECO:0000259" key="3">
    <source>
        <dbReference type="PROSITE" id="PS51918"/>
    </source>
</evidence>
<dbReference type="CDD" id="cd01335">
    <property type="entry name" value="Radical_SAM"/>
    <property type="match status" value="1"/>
</dbReference>
<keyword evidence="2" id="KW-0479">Metal-binding</keyword>
<dbReference type="SMART" id="SM00729">
    <property type="entry name" value="Elp3"/>
    <property type="match status" value="1"/>
</dbReference>
<dbReference type="SFLD" id="SFLDG01065">
    <property type="entry name" value="anaerobic_coproporphyrinogen-I"/>
    <property type="match status" value="1"/>
</dbReference>
<dbReference type="SFLD" id="SFLDS00029">
    <property type="entry name" value="Radical_SAM"/>
    <property type="match status" value="1"/>
</dbReference>
<keyword evidence="2" id="KW-0949">S-adenosyl-L-methionine</keyword>
<dbReference type="InterPro" id="IPR007197">
    <property type="entry name" value="rSAM"/>
</dbReference>
<dbReference type="GO" id="GO:0005737">
    <property type="term" value="C:cytoplasm"/>
    <property type="evidence" value="ECO:0007669"/>
    <property type="project" value="UniProtKB-SubCell"/>
</dbReference>
<gene>
    <name evidence="4" type="ORF">DVS81_04070</name>
</gene>
<dbReference type="AlphaFoldDB" id="A0A369XWQ9"/>
<feature type="domain" description="Radical SAM core" evidence="3">
    <location>
        <begin position="30"/>
        <end position="271"/>
    </location>
</feature>
<dbReference type="InterPro" id="IPR034505">
    <property type="entry name" value="Coproporphyrinogen-III_oxidase"/>
</dbReference>
<dbReference type="SFLD" id="SFLDF00562">
    <property type="entry name" value="HemN-like__clustered_with_heat"/>
    <property type="match status" value="1"/>
</dbReference>
<evidence type="ECO:0000313" key="5">
    <source>
        <dbReference type="Proteomes" id="UP000253831"/>
    </source>
</evidence>
<reference evidence="4 5" key="1">
    <citation type="submission" date="2018-05" db="EMBL/GenBank/DDBJ databases">
        <title>Integrated omic analyses show evidence that a Ca. Accumulibacter phosphatis strain performs denitrification under micro-aerobic conditions.</title>
        <authorList>
            <person name="Camejo P.Y."/>
            <person name="Katherine M.D."/>
            <person name="Daniel N.R."/>
        </authorList>
    </citation>
    <scope>NUCLEOTIDE SEQUENCE [LARGE SCALE GENOMIC DNA]</scope>
    <source>
        <strain evidence="4">UW-LDO-IC</strain>
    </source>
</reference>
<name>A0A369XWQ9_9PROT</name>
<proteinExistence type="inferred from homology"/>
<dbReference type="InterPro" id="IPR004559">
    <property type="entry name" value="HemW-like"/>
</dbReference>
<dbReference type="InterPro" id="IPR006638">
    <property type="entry name" value="Elp3/MiaA/NifB-like_rSAM"/>
</dbReference>
<evidence type="ECO:0000256" key="1">
    <source>
        <dbReference type="ARBA" id="ARBA00006100"/>
    </source>
</evidence>
<dbReference type="PROSITE" id="PS51918">
    <property type="entry name" value="RADICAL_SAM"/>
    <property type="match status" value="1"/>
</dbReference>
<comment type="subcellular location">
    <subcellularLocation>
        <location evidence="2">Cytoplasm</location>
    </subcellularLocation>
</comment>
<dbReference type="PANTHER" id="PTHR13932:SF5">
    <property type="entry name" value="RADICAL S-ADENOSYL METHIONINE DOMAIN-CONTAINING PROTEIN 1, MITOCHONDRIAL"/>
    <property type="match status" value="1"/>
</dbReference>
<dbReference type="Pfam" id="PF06969">
    <property type="entry name" value="HemN_C"/>
    <property type="match status" value="1"/>
</dbReference>
<sequence length="420" mass="46193">MAAPTGRSSRVIPLIPVQDVAAAGQRQIQFRNPPPLALYVHIPWCVQKCPYCDFNSHAVPGAQNTDRSAPAIPEDDYLTALIADLESALPTIWGRRVDSIFLGGGTPSLLSGEAVERLLTALRSRLPLLPNAEITLEANPASVEAGKFAAFRAAGVNRLSIGIQSFNPRHLQALGRAHDDHDARQAIAIAARHFDNFNIDLIYGLPGQTLSEAREDVEAALAFAPPHLSCYQLTIEANTAFAAQPPTLPEADSCADMQDAIEARLASAGYTHYETSAFARSGQQCRHNLNYWHFGDYLGIGAGAHSKLTLHDRVLRQMRWKRPEQYLAKVTAGTPIQQESAIAAVDLPFEFMLNALRLLQGFDSALFESRTSLPLLSIENELRQAECDGLIARPLQRIAPSDRGRRFLNQLLERFLVDRH</sequence>
<organism evidence="4 5">
    <name type="scientific">Candidatus Accumulibacter meliphilus</name>
    <dbReference type="NCBI Taxonomy" id="2211374"/>
    <lineage>
        <taxon>Bacteria</taxon>
        <taxon>Pseudomonadati</taxon>
        <taxon>Pseudomonadota</taxon>
        <taxon>Betaproteobacteria</taxon>
        <taxon>Candidatus Accumulibacter</taxon>
    </lineage>
</organism>
<dbReference type="EMBL" id="QPGA01000004">
    <property type="protein sequence ID" value="RDE51808.1"/>
    <property type="molecule type" value="Genomic_DNA"/>
</dbReference>
<dbReference type="GO" id="GO:0004109">
    <property type="term" value="F:coproporphyrinogen oxidase activity"/>
    <property type="evidence" value="ECO:0007669"/>
    <property type="project" value="InterPro"/>
</dbReference>
<keyword evidence="2" id="KW-0143">Chaperone</keyword>
<dbReference type="GO" id="GO:0046872">
    <property type="term" value="F:metal ion binding"/>
    <property type="evidence" value="ECO:0007669"/>
    <property type="project" value="UniProtKB-UniRule"/>
</dbReference>
<dbReference type="GO" id="GO:0051539">
    <property type="term" value="F:4 iron, 4 sulfur cluster binding"/>
    <property type="evidence" value="ECO:0007669"/>
    <property type="project" value="UniProtKB-UniRule"/>
</dbReference>